<feature type="domain" description="Trimeric autotransporter adhesin YadA-like C-terminal membrane anchor" evidence="12">
    <location>
        <begin position="585"/>
        <end position="645"/>
    </location>
</feature>
<dbReference type="GO" id="GO:0009986">
    <property type="term" value="C:cell surface"/>
    <property type="evidence" value="ECO:0007669"/>
    <property type="project" value="UniProtKB-SubCell"/>
</dbReference>
<protein>
    <submittedName>
        <fullName evidence="14">Uncharacterized protein</fullName>
    </submittedName>
</protein>
<evidence type="ECO:0000256" key="4">
    <source>
        <dbReference type="ARBA" id="ARBA00022448"/>
    </source>
</evidence>
<feature type="domain" description="Trimeric autotransporter adhesin YadA-like stalk" evidence="13">
    <location>
        <begin position="166"/>
        <end position="208"/>
    </location>
</feature>
<keyword evidence="15" id="KW-1185">Reference proteome</keyword>
<accession>A0A8E3S8G2</accession>
<dbReference type="Pfam" id="PF05662">
    <property type="entry name" value="YadA_stalk"/>
    <property type="match status" value="2"/>
</dbReference>
<evidence type="ECO:0000313" key="15">
    <source>
        <dbReference type="Proteomes" id="UP000955338"/>
    </source>
</evidence>
<evidence type="ECO:0000259" key="12">
    <source>
        <dbReference type="Pfam" id="PF03895"/>
    </source>
</evidence>
<reference evidence="14" key="1">
    <citation type="submission" date="2017-06" db="EMBL/GenBank/DDBJ databases">
        <title>Genome sequencing of pathogenic and non-pathogenic strains within Bisgaard taxon 40.</title>
        <authorList>
            <person name="Ladner J.T."/>
            <person name="Lovett S.P."/>
            <person name="Koroleva G."/>
            <person name="Lorch J.M."/>
        </authorList>
    </citation>
    <scope>NUCLEOTIDE SEQUENCE</scope>
    <source>
        <strain evidence="14">27576-1-I1</strain>
    </source>
</reference>
<feature type="region of interest" description="Disordered" evidence="11">
    <location>
        <begin position="322"/>
        <end position="347"/>
    </location>
</feature>
<dbReference type="EMBL" id="CP022011">
    <property type="protein sequence ID" value="QDJ14748.1"/>
    <property type="molecule type" value="Genomic_DNA"/>
</dbReference>
<dbReference type="InterPro" id="IPR008635">
    <property type="entry name" value="Coiled_stalk_dom"/>
</dbReference>
<dbReference type="GO" id="GO:0009279">
    <property type="term" value="C:cell outer membrane"/>
    <property type="evidence" value="ECO:0007669"/>
    <property type="project" value="UniProtKB-SubCell"/>
</dbReference>
<evidence type="ECO:0000259" key="13">
    <source>
        <dbReference type="Pfam" id="PF05662"/>
    </source>
</evidence>
<dbReference type="Pfam" id="PF03895">
    <property type="entry name" value="YadA_anchor"/>
    <property type="match status" value="1"/>
</dbReference>
<dbReference type="InterPro" id="IPR021793">
    <property type="entry name" value="Oprl"/>
</dbReference>
<evidence type="ECO:0000256" key="2">
    <source>
        <dbReference type="ARBA" id="ARBA00004442"/>
    </source>
</evidence>
<evidence type="ECO:0000256" key="11">
    <source>
        <dbReference type="SAM" id="MobiDB-lite"/>
    </source>
</evidence>
<evidence type="ECO:0000256" key="8">
    <source>
        <dbReference type="ARBA" id="ARBA00022927"/>
    </source>
</evidence>
<organism evidence="14 15">
    <name type="scientific">Mergibacter septicus</name>
    <dbReference type="NCBI Taxonomy" id="221402"/>
    <lineage>
        <taxon>Bacteria</taxon>
        <taxon>Pseudomonadati</taxon>
        <taxon>Pseudomonadota</taxon>
        <taxon>Gammaproteobacteria</taxon>
        <taxon>Pasteurellales</taxon>
        <taxon>Pasteurellaceae</taxon>
        <taxon>Mergibacter</taxon>
    </lineage>
</organism>
<dbReference type="RefSeq" id="WP_265490190.1">
    <property type="nucleotide sequence ID" value="NZ_CP022011.1"/>
</dbReference>
<dbReference type="SUPFAM" id="SSF54523">
    <property type="entry name" value="Pili subunits"/>
    <property type="match status" value="1"/>
</dbReference>
<keyword evidence="6" id="KW-0812">Transmembrane</keyword>
<keyword evidence="8" id="KW-0653">Protein transport</keyword>
<dbReference type="SUPFAM" id="SSF101967">
    <property type="entry name" value="Adhesin YadA, collagen-binding domain"/>
    <property type="match status" value="2"/>
</dbReference>
<evidence type="ECO:0000256" key="5">
    <source>
        <dbReference type="ARBA" id="ARBA00022452"/>
    </source>
</evidence>
<evidence type="ECO:0000256" key="6">
    <source>
        <dbReference type="ARBA" id="ARBA00022692"/>
    </source>
</evidence>
<evidence type="ECO:0000256" key="3">
    <source>
        <dbReference type="ARBA" id="ARBA00005848"/>
    </source>
</evidence>
<dbReference type="Pfam" id="PF11839">
    <property type="entry name" value="Alanine_zipper"/>
    <property type="match status" value="1"/>
</dbReference>
<keyword evidence="9" id="KW-0472">Membrane</keyword>
<dbReference type="AlphaFoldDB" id="A0A8E3S8G2"/>
<gene>
    <name evidence="14" type="ORF">CEP48_04605</name>
</gene>
<evidence type="ECO:0000256" key="7">
    <source>
        <dbReference type="ARBA" id="ARBA00022729"/>
    </source>
</evidence>
<keyword evidence="4" id="KW-0813">Transport</keyword>
<feature type="domain" description="Trimeric autotransporter adhesin YadA-like stalk" evidence="13">
    <location>
        <begin position="524"/>
        <end position="559"/>
    </location>
</feature>
<name>A0A8E3S8G2_9PAST</name>
<proteinExistence type="inferred from homology"/>
<comment type="subcellular location">
    <subcellularLocation>
        <location evidence="2">Cell outer membrane</location>
    </subcellularLocation>
    <subcellularLocation>
        <location evidence="1">Cell surface</location>
    </subcellularLocation>
</comment>
<feature type="region of interest" description="Disordered" evidence="11">
    <location>
        <begin position="48"/>
        <end position="69"/>
    </location>
</feature>
<sequence>MAKIQLQKLVGTAQQANTTAQQANTTAQQANTTAQQANTTAEQARDKANRAEEKVNKGLNFEAGSGGSQKVELGDTVKLAAGNAGENTDGSNLAIKLEKSDNTATFTIGIKKAPTFDSVIVGNYNSKLYLDGTSIKGKNNGTVNSGFTFNDNSISVVGANNSGTAKITNLSDGVVSGSSTDAITGKQLHNLAESIKTVLGNGAQSNDGKVTVSNIGGTTQNTVDGAIREVLEKVKQTQSGLGSSSIAYKANGNAIAIGTKGVVSGENSGSIGGTSDDKGNNVNADSSYTIGNGNSIGVSNDGLKAAASVLTSIKASEEKAAKEAAEKAAEQPKVEAKPELTQAEKDQQRVDELITKLGQEGFAVKLAENDNGEQTKPKTEKELVDTIINQLGSDGLKVDNSKVNTIAELATEVDKQKDTLLTSSATQNVFAIGNNVMISGKASGAVALGSNTVVTNAMSGAVGYGAVATLTTAELQTQVAADIAGEFVQQLQGVGKDVIGEISFGKAGAYNPMTGKVEGTQTRRLTNIAAGVNPTDAVNVSQLRIVNNQVQANKHNLAALRSEFDQERSDLRAGIAGAIATAGLPTVNVAGRSTFSVAGGSYRGQNAVAFGISKVSDNGRIIIKVTGNSNSRGNLGGSIGAGFVW</sequence>
<dbReference type="InterPro" id="IPR005594">
    <property type="entry name" value="YadA_C"/>
</dbReference>
<dbReference type="Gene3D" id="3.30.1300.30">
    <property type="entry name" value="GSPII I/J protein-like"/>
    <property type="match status" value="1"/>
</dbReference>
<dbReference type="InterPro" id="IPR011049">
    <property type="entry name" value="Serralysin-like_metalloprot_C"/>
</dbReference>
<dbReference type="Gene3D" id="1.20.5.170">
    <property type="match status" value="1"/>
</dbReference>
<evidence type="ECO:0000313" key="14">
    <source>
        <dbReference type="EMBL" id="QDJ14748.1"/>
    </source>
</evidence>
<keyword evidence="10" id="KW-0998">Cell outer membrane</keyword>
<evidence type="ECO:0000256" key="10">
    <source>
        <dbReference type="ARBA" id="ARBA00023237"/>
    </source>
</evidence>
<evidence type="ECO:0000256" key="9">
    <source>
        <dbReference type="ARBA" id="ARBA00023136"/>
    </source>
</evidence>
<keyword evidence="5" id="KW-1134">Transmembrane beta strand</keyword>
<comment type="similarity">
    <text evidence="3">Belongs to the autotransporter-2 (AT-2) (TC 1.B.40) family.</text>
</comment>
<dbReference type="InterPro" id="IPR045584">
    <property type="entry name" value="Pilin-like"/>
</dbReference>
<keyword evidence="7" id="KW-0732">Signal</keyword>
<dbReference type="GO" id="GO:0015031">
    <property type="term" value="P:protein transport"/>
    <property type="evidence" value="ECO:0007669"/>
    <property type="project" value="UniProtKB-KW"/>
</dbReference>
<evidence type="ECO:0000256" key="1">
    <source>
        <dbReference type="ARBA" id="ARBA00004241"/>
    </source>
</evidence>
<dbReference type="Gene3D" id="2.150.10.10">
    <property type="entry name" value="Serralysin-like metalloprotease, C-terminal"/>
    <property type="match status" value="1"/>
</dbReference>
<dbReference type="Proteomes" id="UP000955338">
    <property type="component" value="Chromosome"/>
</dbReference>